<comment type="caution">
    <text evidence="2">The sequence shown here is derived from an EMBL/GenBank/DDBJ whole genome shotgun (WGS) entry which is preliminary data.</text>
</comment>
<dbReference type="EMBL" id="BGZK01000083">
    <property type="protein sequence ID" value="GBP16974.1"/>
    <property type="molecule type" value="Genomic_DNA"/>
</dbReference>
<dbReference type="Proteomes" id="UP000299102">
    <property type="component" value="Unassembled WGS sequence"/>
</dbReference>
<gene>
    <name evidence="2" type="ORF">EVAR_101989_1</name>
</gene>
<reference evidence="2 3" key="1">
    <citation type="journal article" date="2019" name="Commun. Biol.">
        <title>The bagworm genome reveals a unique fibroin gene that provides high tensile strength.</title>
        <authorList>
            <person name="Kono N."/>
            <person name="Nakamura H."/>
            <person name="Ohtoshi R."/>
            <person name="Tomita M."/>
            <person name="Numata K."/>
            <person name="Arakawa K."/>
        </authorList>
    </citation>
    <scope>NUCLEOTIDE SEQUENCE [LARGE SCALE GENOMIC DNA]</scope>
</reference>
<evidence type="ECO:0000313" key="2">
    <source>
        <dbReference type="EMBL" id="GBP16974.1"/>
    </source>
</evidence>
<name>A0A4C1TSU6_EUMVA</name>
<evidence type="ECO:0000313" key="3">
    <source>
        <dbReference type="Proteomes" id="UP000299102"/>
    </source>
</evidence>
<accession>A0A4C1TSU6</accession>
<proteinExistence type="predicted"/>
<feature type="region of interest" description="Disordered" evidence="1">
    <location>
        <begin position="47"/>
        <end position="67"/>
    </location>
</feature>
<sequence>MLFPPKRSAMPDSSKVLSDHLSARLPLECTIKETIEKVARIAIEKPKSESREELRSNTRVGPDLKSREELRSNTRVRLSRASLGFELLLAMKHHARRLFIISFQNSSLDVSISVTNFVMIARPSKHIDLLVGHSFVSLYHEPLSTDVVFGRRRKRTSLSQIVSQISATTFELVNSVINSGKGWSFIQDQLKFYAARCRGLPPPTRWGKLTPPPIADGGARTCLRVGSVATETSRTYSFMYSLATEVVV</sequence>
<protein>
    <submittedName>
        <fullName evidence="2">Uncharacterized protein</fullName>
    </submittedName>
</protein>
<evidence type="ECO:0000256" key="1">
    <source>
        <dbReference type="SAM" id="MobiDB-lite"/>
    </source>
</evidence>
<organism evidence="2 3">
    <name type="scientific">Eumeta variegata</name>
    <name type="common">Bagworm moth</name>
    <name type="synonym">Eumeta japonica</name>
    <dbReference type="NCBI Taxonomy" id="151549"/>
    <lineage>
        <taxon>Eukaryota</taxon>
        <taxon>Metazoa</taxon>
        <taxon>Ecdysozoa</taxon>
        <taxon>Arthropoda</taxon>
        <taxon>Hexapoda</taxon>
        <taxon>Insecta</taxon>
        <taxon>Pterygota</taxon>
        <taxon>Neoptera</taxon>
        <taxon>Endopterygota</taxon>
        <taxon>Lepidoptera</taxon>
        <taxon>Glossata</taxon>
        <taxon>Ditrysia</taxon>
        <taxon>Tineoidea</taxon>
        <taxon>Psychidae</taxon>
        <taxon>Oiketicinae</taxon>
        <taxon>Eumeta</taxon>
    </lineage>
</organism>
<dbReference type="AlphaFoldDB" id="A0A4C1TSU6"/>
<keyword evidence="3" id="KW-1185">Reference proteome</keyword>